<sequence length="284" mass="30669">MNKTDKIILVTGATGQQGGATARHLLAEGWHVRALSRDLSKPQVAALRRAGAEVVQGDHADRASLEAAMQGVYGVYSVQPHVADETLQGKNIAEAAKAAGVQHFVYMSGESAEGLYRIGANISKWEIEQHVKALGLPATILRASGFMESLLGPFLDLANRIFSMPLRPDVAMNLIAVDDIGAFAALVFAKPGEFLGKTMTVAADSLTLAQIAAALSRASGRQISYVQIPLETVRQQSEEFARVSEFFNNGGYEADISLARRLYPALMDFETWLGRQSQVLLRAQ</sequence>
<dbReference type="KEGG" id="kbs:EPA93_34630"/>
<dbReference type="AlphaFoldDB" id="A0A4P6JZH7"/>
<evidence type="ECO:0000256" key="1">
    <source>
        <dbReference type="ARBA" id="ARBA00006328"/>
    </source>
</evidence>
<dbReference type="PANTHER" id="PTHR42748">
    <property type="entry name" value="NITROGEN METABOLITE REPRESSION PROTEIN NMRA FAMILY MEMBER"/>
    <property type="match status" value="1"/>
</dbReference>
<evidence type="ECO:0000256" key="2">
    <source>
        <dbReference type="ARBA" id="ARBA00022857"/>
    </source>
</evidence>
<dbReference type="PANTHER" id="PTHR42748:SF7">
    <property type="entry name" value="NMRA LIKE REDOX SENSOR 1-RELATED"/>
    <property type="match status" value="1"/>
</dbReference>
<dbReference type="InterPro" id="IPR008030">
    <property type="entry name" value="NmrA-like"/>
</dbReference>
<proteinExistence type="inferred from homology"/>
<keyword evidence="5" id="KW-1185">Reference proteome</keyword>
<protein>
    <submittedName>
        <fullName evidence="4">NmrA/HSCARG family protein</fullName>
    </submittedName>
</protein>
<dbReference type="CDD" id="cd05251">
    <property type="entry name" value="NmrA_like_SDR_a"/>
    <property type="match status" value="1"/>
</dbReference>
<gene>
    <name evidence="4" type="ORF">EPA93_34630</name>
</gene>
<evidence type="ECO:0000313" key="4">
    <source>
        <dbReference type="EMBL" id="QBD80830.1"/>
    </source>
</evidence>
<evidence type="ECO:0000259" key="3">
    <source>
        <dbReference type="Pfam" id="PF05368"/>
    </source>
</evidence>
<accession>A0A4P6JZH7</accession>
<feature type="domain" description="NmrA-like" evidence="3">
    <location>
        <begin position="5"/>
        <end position="273"/>
    </location>
</feature>
<dbReference type="Proteomes" id="UP000290365">
    <property type="component" value="Chromosome"/>
</dbReference>
<dbReference type="OrthoDB" id="9794300at2"/>
<dbReference type="Pfam" id="PF05368">
    <property type="entry name" value="NmrA"/>
    <property type="match status" value="1"/>
</dbReference>
<dbReference type="InterPro" id="IPR036291">
    <property type="entry name" value="NAD(P)-bd_dom_sf"/>
</dbReference>
<dbReference type="EMBL" id="CP035758">
    <property type="protein sequence ID" value="QBD80830.1"/>
    <property type="molecule type" value="Genomic_DNA"/>
</dbReference>
<keyword evidence="2" id="KW-0521">NADP</keyword>
<dbReference type="RefSeq" id="WP_129891892.1">
    <property type="nucleotide sequence ID" value="NZ_CP035758.1"/>
</dbReference>
<name>A0A4P6JZH7_KTERU</name>
<dbReference type="SUPFAM" id="SSF51735">
    <property type="entry name" value="NAD(P)-binding Rossmann-fold domains"/>
    <property type="match status" value="1"/>
</dbReference>
<dbReference type="InterPro" id="IPR051164">
    <property type="entry name" value="NmrA-like_oxidored"/>
</dbReference>
<comment type="similarity">
    <text evidence="1">Belongs to the NmrA-type oxidoreductase family.</text>
</comment>
<dbReference type="Gene3D" id="3.40.50.720">
    <property type="entry name" value="NAD(P)-binding Rossmann-like Domain"/>
    <property type="match status" value="1"/>
</dbReference>
<organism evidence="4 5">
    <name type="scientific">Ktedonosporobacter rubrisoli</name>
    <dbReference type="NCBI Taxonomy" id="2509675"/>
    <lineage>
        <taxon>Bacteria</taxon>
        <taxon>Bacillati</taxon>
        <taxon>Chloroflexota</taxon>
        <taxon>Ktedonobacteria</taxon>
        <taxon>Ktedonobacterales</taxon>
        <taxon>Ktedonosporobacteraceae</taxon>
        <taxon>Ktedonosporobacter</taxon>
    </lineage>
</organism>
<evidence type="ECO:0000313" key="5">
    <source>
        <dbReference type="Proteomes" id="UP000290365"/>
    </source>
</evidence>
<dbReference type="Gene3D" id="3.90.25.10">
    <property type="entry name" value="UDP-galactose 4-epimerase, domain 1"/>
    <property type="match status" value="1"/>
</dbReference>
<reference evidence="4 5" key="1">
    <citation type="submission" date="2019-01" db="EMBL/GenBank/DDBJ databases">
        <title>Ktedonosporobacter rubrisoli SCAWS-G2.</title>
        <authorList>
            <person name="Huang Y."/>
            <person name="Yan B."/>
        </authorList>
    </citation>
    <scope>NUCLEOTIDE SEQUENCE [LARGE SCALE GENOMIC DNA]</scope>
    <source>
        <strain evidence="4 5">SCAWS-G2</strain>
    </source>
</reference>